<name>A0A4S2FTF5_9BACT</name>
<dbReference type="InterPro" id="IPR016286">
    <property type="entry name" value="FUC_metazoa-typ"/>
</dbReference>
<evidence type="ECO:0000256" key="1">
    <source>
        <dbReference type="ARBA" id="ARBA00004071"/>
    </source>
</evidence>
<comment type="caution">
    <text evidence="10">The sequence shown here is derived from an EMBL/GenBank/DDBJ whole genome shotgun (WGS) entry which is preliminary data.</text>
</comment>
<organism evidence="10 11">
    <name type="scientific">Phocaeicola sartorii</name>
    <dbReference type="NCBI Taxonomy" id="671267"/>
    <lineage>
        <taxon>Bacteria</taxon>
        <taxon>Pseudomonadati</taxon>
        <taxon>Bacteroidota</taxon>
        <taxon>Bacteroidia</taxon>
        <taxon>Bacteroidales</taxon>
        <taxon>Bacteroidaceae</taxon>
        <taxon>Phocaeicola</taxon>
    </lineage>
</organism>
<dbReference type="PIRSF" id="PIRSF001092">
    <property type="entry name" value="Alpha-L-fucosidase"/>
    <property type="match status" value="1"/>
</dbReference>
<evidence type="ECO:0000259" key="9">
    <source>
        <dbReference type="Pfam" id="PF01120"/>
    </source>
</evidence>
<gene>
    <name evidence="10" type="ORF">E5339_03415</name>
</gene>
<dbReference type="RefSeq" id="WP_135950455.1">
    <property type="nucleotide sequence ID" value="NZ_CAOOJZ010000020.1"/>
</dbReference>
<dbReference type="InterPro" id="IPR000933">
    <property type="entry name" value="Glyco_hydro_29"/>
</dbReference>
<dbReference type="Gene3D" id="3.20.20.80">
    <property type="entry name" value="Glycosidases"/>
    <property type="match status" value="1"/>
</dbReference>
<evidence type="ECO:0000256" key="5">
    <source>
        <dbReference type="ARBA" id="ARBA00022801"/>
    </source>
</evidence>
<dbReference type="GO" id="GO:0004560">
    <property type="term" value="F:alpha-L-fucosidase activity"/>
    <property type="evidence" value="ECO:0007669"/>
    <property type="project" value="InterPro"/>
</dbReference>
<dbReference type="Proteomes" id="UP000310760">
    <property type="component" value="Unassembled WGS sequence"/>
</dbReference>
<dbReference type="SMART" id="SM00812">
    <property type="entry name" value="Alpha_L_fucos"/>
    <property type="match status" value="1"/>
</dbReference>
<proteinExistence type="inferred from homology"/>
<dbReference type="GO" id="GO:0005764">
    <property type="term" value="C:lysosome"/>
    <property type="evidence" value="ECO:0007669"/>
    <property type="project" value="TreeGrafter"/>
</dbReference>
<feature type="site" description="May be important for catalysis" evidence="7">
    <location>
        <position position="296"/>
    </location>
</feature>
<dbReference type="InterPro" id="IPR017853">
    <property type="entry name" value="GH"/>
</dbReference>
<evidence type="ECO:0000256" key="8">
    <source>
        <dbReference type="SAM" id="SignalP"/>
    </source>
</evidence>
<dbReference type="EMBL" id="SRYJ01000005">
    <property type="protein sequence ID" value="TGY72554.1"/>
    <property type="molecule type" value="Genomic_DNA"/>
</dbReference>
<keyword evidence="6" id="KW-0326">Glycosidase</keyword>
<evidence type="ECO:0000256" key="6">
    <source>
        <dbReference type="ARBA" id="ARBA00023295"/>
    </source>
</evidence>
<sequence length="477" mass="54653">MKRKLSIFLLLCLTTIGCVGQRSLSQEQKMAWWQEAKFGMFVHWGPYSLYGGVYNGYQQRRGGAEWIMNRCKIPVREYRAKSSTFNPVHFNADSLVLMAREAGMKYIVFTTKHHDGFAMFQSRASSFNIVDYTPFRRDIVDEVVKACRRHGMKIGFYYSQSQDWCNPGGNTARKEMREGWANPDSVEIDRYTKEHIGSWDCLQTSVSFQDYFYRVSLPQIRELLSRYGNDIGVMFFDTPQVITDQQAQDVMKELANYPHIIVNDRLKRPNFPGDYKTPEGRVPKAEDIEGIYWETCMNIGSSWGYKSWDKNWKSSQEIIRNLITIAARGGNYLLNVGPDGLGDVPVEARQCLKETGEWLSRNGEAIYNTQRSGLHPAWGECVRKDYKKNSVLYLCVFDWPTDGKLHLQGDFTGRRATLLADGSPLKLEARKGSVTIQLPAGMPDRTATVIRLDLKEKLPAIKLVSNSEKVFKIVDTE</sequence>
<feature type="domain" description="Glycoside hydrolase family 29 N-terminal" evidence="9">
    <location>
        <begin position="22"/>
        <end position="364"/>
    </location>
</feature>
<dbReference type="PROSITE" id="PS51257">
    <property type="entry name" value="PROKAR_LIPOPROTEIN"/>
    <property type="match status" value="1"/>
</dbReference>
<accession>A0A4S2FTF5</accession>
<feature type="signal peptide" evidence="8">
    <location>
        <begin position="1"/>
        <end position="20"/>
    </location>
</feature>
<comment type="similarity">
    <text evidence="2">Belongs to the glycosyl hydrolase 29 family.</text>
</comment>
<evidence type="ECO:0000313" key="10">
    <source>
        <dbReference type="EMBL" id="TGY72554.1"/>
    </source>
</evidence>
<dbReference type="EC" id="3.2.1.51" evidence="3"/>
<keyword evidence="5" id="KW-0378">Hydrolase</keyword>
<dbReference type="InterPro" id="IPR057739">
    <property type="entry name" value="Glyco_hydro_29_N"/>
</dbReference>
<reference evidence="10 11" key="1">
    <citation type="submission" date="2019-04" db="EMBL/GenBank/DDBJ databases">
        <title>Microbes associate with the intestines of laboratory mice.</title>
        <authorList>
            <person name="Navarre W."/>
            <person name="Wong E."/>
            <person name="Huang K."/>
            <person name="Tropini C."/>
            <person name="Ng K."/>
            <person name="Yu B."/>
        </authorList>
    </citation>
    <scope>NUCLEOTIDE SEQUENCE [LARGE SCALE GENOMIC DNA]</scope>
    <source>
        <strain evidence="10 11">NM22_B1</strain>
    </source>
</reference>
<dbReference type="Pfam" id="PF01120">
    <property type="entry name" value="Alpha_L_fucos"/>
    <property type="match status" value="1"/>
</dbReference>
<dbReference type="GO" id="GO:0006004">
    <property type="term" value="P:fucose metabolic process"/>
    <property type="evidence" value="ECO:0007669"/>
    <property type="project" value="InterPro"/>
</dbReference>
<dbReference type="AlphaFoldDB" id="A0A4S2FTF5"/>
<dbReference type="Gene3D" id="2.60.40.1180">
    <property type="entry name" value="Golgi alpha-mannosidase II"/>
    <property type="match status" value="1"/>
</dbReference>
<dbReference type="SUPFAM" id="SSF51445">
    <property type="entry name" value="(Trans)glycosidases"/>
    <property type="match status" value="1"/>
</dbReference>
<dbReference type="PANTHER" id="PTHR10030">
    <property type="entry name" value="ALPHA-L-FUCOSIDASE"/>
    <property type="match status" value="1"/>
</dbReference>
<dbReference type="PANTHER" id="PTHR10030:SF37">
    <property type="entry name" value="ALPHA-L-FUCOSIDASE-RELATED"/>
    <property type="match status" value="1"/>
</dbReference>
<comment type="function">
    <text evidence="1">Alpha-L-fucosidase is responsible for hydrolyzing the alpha-1,6-linked fucose joined to the reducing-end N-acetylglucosamine of the carbohydrate moieties of glycoproteins.</text>
</comment>
<evidence type="ECO:0000256" key="4">
    <source>
        <dbReference type="ARBA" id="ARBA00022729"/>
    </source>
</evidence>
<evidence type="ECO:0000256" key="2">
    <source>
        <dbReference type="ARBA" id="ARBA00007951"/>
    </source>
</evidence>
<evidence type="ECO:0000256" key="3">
    <source>
        <dbReference type="ARBA" id="ARBA00012662"/>
    </source>
</evidence>
<protein>
    <recommendedName>
        <fullName evidence="3">alpha-L-fucosidase</fullName>
        <ecNumber evidence="3">3.2.1.51</ecNumber>
    </recommendedName>
</protein>
<keyword evidence="4 8" id="KW-0732">Signal</keyword>
<dbReference type="GO" id="GO:0016139">
    <property type="term" value="P:glycoside catabolic process"/>
    <property type="evidence" value="ECO:0007669"/>
    <property type="project" value="TreeGrafter"/>
</dbReference>
<dbReference type="InterPro" id="IPR013780">
    <property type="entry name" value="Glyco_hydro_b"/>
</dbReference>
<feature type="chain" id="PRO_5020551060" description="alpha-L-fucosidase" evidence="8">
    <location>
        <begin position="21"/>
        <end position="477"/>
    </location>
</feature>
<dbReference type="PRINTS" id="PR00741">
    <property type="entry name" value="GLHYDRLASE29"/>
</dbReference>
<evidence type="ECO:0000256" key="7">
    <source>
        <dbReference type="PIRSR" id="PIRSR001092-1"/>
    </source>
</evidence>
<evidence type="ECO:0000313" key="11">
    <source>
        <dbReference type="Proteomes" id="UP000310760"/>
    </source>
</evidence>